<organism evidence="1 2">
    <name type="scientific">Pseudomonas soli</name>
    <dbReference type="NCBI Taxonomy" id="1306993"/>
    <lineage>
        <taxon>Bacteria</taxon>
        <taxon>Pseudomonadati</taxon>
        <taxon>Pseudomonadota</taxon>
        <taxon>Gammaproteobacteria</taxon>
        <taxon>Pseudomonadales</taxon>
        <taxon>Pseudomonadaceae</taxon>
        <taxon>Pseudomonas</taxon>
    </lineage>
</organism>
<keyword evidence="2" id="KW-1185">Reference proteome</keyword>
<evidence type="ECO:0000313" key="1">
    <source>
        <dbReference type="EMBL" id="MEE1881924.1"/>
    </source>
</evidence>
<proteinExistence type="predicted"/>
<dbReference type="Proteomes" id="UP001329505">
    <property type="component" value="Unassembled WGS sequence"/>
</dbReference>
<comment type="caution">
    <text evidence="1">The sequence shown here is derived from an EMBL/GenBank/DDBJ whole genome shotgun (WGS) entry which is preliminary data.</text>
</comment>
<accession>A0ABU7GS86</accession>
<dbReference type="GeneID" id="93676726"/>
<name>A0ABU7GS86_9PSED</name>
<reference evidence="1 2" key="1">
    <citation type="submission" date="2024-01" db="EMBL/GenBank/DDBJ databases">
        <title>Unpublished Manusciprt.</title>
        <authorList>
            <person name="Duman M."/>
            <person name="Valdes E.G."/>
            <person name="Ajmi N."/>
            <person name="Altun S."/>
            <person name="Saticioglu I.B."/>
        </authorList>
    </citation>
    <scope>NUCLEOTIDE SEQUENCE [LARGE SCALE GENOMIC DNA]</scope>
    <source>
        <strain evidence="1 2">139P</strain>
    </source>
</reference>
<gene>
    <name evidence="1" type="ORF">V0R55_17325</name>
</gene>
<sequence length="409" mass="46242">MGRSNASAAALVSAMNPDGASPAIVTDQEALVLVSFAHQLVHAMCAVELDRKLNGFSTTGRVIVAVWSYQTAHHQQNSTTRALFESIIRAYPFAELLFFSLKERKGPLSPYRRIMQRSLWLRQRLGSIRIAHPDFFYAHDASADHTAQAFMQALQETRNICYGDAPGFLYPGLRPPRQSLTLSLSSLKNMLWQSRMSQVHDWYSATHAYAAVDFNEREKDQALPELTPIPPDLLIQHITQLREVLPAIADFEHVVLAKQRRPSTVLLLSNFSKSRLMSQRNEVLLYQRICNENITPGARILIKKHPGTTQCFMTSLLRSLDNFQVEVFPQHLEDLPIELFTEISTHTLVLSVSSASALFSLMPESKVIHALKQKHICKLFYPTQQNYMLAANNKILIHAKTVRPQTLST</sequence>
<dbReference type="EMBL" id="JAZDQQ010000014">
    <property type="protein sequence ID" value="MEE1881924.1"/>
    <property type="molecule type" value="Genomic_DNA"/>
</dbReference>
<evidence type="ECO:0000313" key="2">
    <source>
        <dbReference type="Proteomes" id="UP001329505"/>
    </source>
</evidence>
<dbReference type="RefSeq" id="WP_143067533.1">
    <property type="nucleotide sequence ID" value="NZ_CP128543.1"/>
</dbReference>
<protein>
    <submittedName>
        <fullName evidence="1">Uncharacterized protein</fullName>
    </submittedName>
</protein>